<dbReference type="InterPro" id="IPR003583">
    <property type="entry name" value="Hlx-hairpin-Hlx_DNA-bd_motif"/>
</dbReference>
<dbReference type="SMART" id="SM00278">
    <property type="entry name" value="HhH1"/>
    <property type="match status" value="2"/>
</dbReference>
<dbReference type="InterPro" id="IPR051675">
    <property type="entry name" value="Endo/Exo/Phosphatase_dom_1"/>
</dbReference>
<evidence type="ECO:0000313" key="5">
    <source>
        <dbReference type="Proteomes" id="UP001224674"/>
    </source>
</evidence>
<dbReference type="GO" id="GO:0006281">
    <property type="term" value="P:DNA repair"/>
    <property type="evidence" value="ECO:0007669"/>
    <property type="project" value="InterPro"/>
</dbReference>
<dbReference type="Pfam" id="PF12836">
    <property type="entry name" value="HHH_3"/>
    <property type="match status" value="1"/>
</dbReference>
<dbReference type="GO" id="GO:0015627">
    <property type="term" value="C:type II protein secretion system complex"/>
    <property type="evidence" value="ECO:0007669"/>
    <property type="project" value="TreeGrafter"/>
</dbReference>
<dbReference type="Pfam" id="PF10531">
    <property type="entry name" value="SLBB"/>
    <property type="match status" value="1"/>
</dbReference>
<keyword evidence="5" id="KW-1185">Reference proteome</keyword>
<evidence type="ECO:0000313" key="4">
    <source>
        <dbReference type="EMBL" id="WGH93808.1"/>
    </source>
</evidence>
<proteinExistence type="predicted"/>
<organism evidence="4 5">
    <name type="scientific">Auritidibacter ignavus</name>
    <dbReference type="NCBI Taxonomy" id="678932"/>
    <lineage>
        <taxon>Bacteria</taxon>
        <taxon>Bacillati</taxon>
        <taxon>Actinomycetota</taxon>
        <taxon>Actinomycetes</taxon>
        <taxon>Micrococcales</taxon>
        <taxon>Micrococcaceae</taxon>
        <taxon>Auritidibacter</taxon>
    </lineage>
</organism>
<feature type="region of interest" description="Disordered" evidence="1">
    <location>
        <begin position="1"/>
        <end position="21"/>
    </location>
</feature>
<dbReference type="RefSeq" id="WP_110098406.1">
    <property type="nucleotide sequence ID" value="NZ_CP122562.1"/>
</dbReference>
<accession>A0AAJ6DF87</accession>
<feature type="region of interest" description="Disordered" evidence="1">
    <location>
        <begin position="160"/>
        <end position="186"/>
    </location>
</feature>
<dbReference type="EMBL" id="CP122566">
    <property type="protein sequence ID" value="WGH93808.1"/>
    <property type="molecule type" value="Genomic_DNA"/>
</dbReference>
<dbReference type="SUPFAM" id="SSF47781">
    <property type="entry name" value="RuvA domain 2-like"/>
    <property type="match status" value="1"/>
</dbReference>
<keyword evidence="4" id="KW-0238">DNA-binding</keyword>
<evidence type="ECO:0000256" key="2">
    <source>
        <dbReference type="SAM" id="Phobius"/>
    </source>
</evidence>
<keyword evidence="2" id="KW-0472">Membrane</keyword>
<feature type="transmembrane region" description="Helical" evidence="2">
    <location>
        <begin position="30"/>
        <end position="48"/>
    </location>
</feature>
<dbReference type="Proteomes" id="UP001224674">
    <property type="component" value="Chromosome"/>
</dbReference>
<protein>
    <submittedName>
        <fullName evidence="4">ComEA family DNA-binding protein</fullName>
    </submittedName>
</protein>
<reference evidence="4 5" key="1">
    <citation type="submission" date="2023-03" db="EMBL/GenBank/DDBJ databases">
        <title>Complete genome sequences of several Auritidibacter ignavus strains isolated from ear infections.</title>
        <authorList>
            <person name="Baehr T."/>
            <person name="Baumhoegger A.M."/>
        </authorList>
    </citation>
    <scope>NUCLEOTIDE SEQUENCE [LARGE SCALE GENOMIC DNA]</scope>
    <source>
        <strain evidence="4 5">BABAE-6</strain>
    </source>
</reference>
<feature type="domain" description="Helix-hairpin-helix DNA-binding motif class 1" evidence="3">
    <location>
        <begin position="227"/>
        <end position="246"/>
    </location>
</feature>
<dbReference type="PANTHER" id="PTHR21180:SF32">
    <property type="entry name" value="ENDONUCLEASE_EXONUCLEASE_PHOSPHATASE FAMILY DOMAIN-CONTAINING PROTEIN 1"/>
    <property type="match status" value="1"/>
</dbReference>
<dbReference type="Gene3D" id="3.10.560.10">
    <property type="entry name" value="Outer membrane lipoprotein wza domain like"/>
    <property type="match status" value="1"/>
</dbReference>
<keyword evidence="2" id="KW-1133">Transmembrane helix</keyword>
<dbReference type="InterPro" id="IPR010994">
    <property type="entry name" value="RuvA_2-like"/>
</dbReference>
<sequence>MGQHQHHHPAEGSDTAVTQDSSSPLWRTRIAVSALVICVIIAGTWWLFRWLSINLPASADDTGEVEDRIELQETGADTAVADADGSDSQDNGADIGADQSHVVVHVVGEVANPGVYELTTEERVIDALDAAGGPTEDAVLEGLNLAAPVQDGQQILVPDHHSQDQAPAGSGGASTTGGGGEPVADGEAVNVNTADAAGLESLPGVGPATAEKIINHRDQHGPFGSLADLEAVSGIGPATLERLDGLVSF</sequence>
<dbReference type="GO" id="GO:0003677">
    <property type="term" value="F:DNA binding"/>
    <property type="evidence" value="ECO:0007669"/>
    <property type="project" value="UniProtKB-KW"/>
</dbReference>
<name>A0AAJ6DF87_9MICC</name>
<dbReference type="AlphaFoldDB" id="A0AAJ6DF87"/>
<dbReference type="InterPro" id="IPR019554">
    <property type="entry name" value="Soluble_ligand-bd"/>
</dbReference>
<dbReference type="GO" id="GO:0015628">
    <property type="term" value="P:protein secretion by the type II secretion system"/>
    <property type="evidence" value="ECO:0007669"/>
    <property type="project" value="TreeGrafter"/>
</dbReference>
<evidence type="ECO:0000259" key="3">
    <source>
        <dbReference type="SMART" id="SM00278"/>
    </source>
</evidence>
<feature type="domain" description="Helix-hairpin-helix DNA-binding motif class 1" evidence="3">
    <location>
        <begin position="197"/>
        <end position="216"/>
    </location>
</feature>
<keyword evidence="2" id="KW-0812">Transmembrane</keyword>
<dbReference type="Gene3D" id="1.10.150.280">
    <property type="entry name" value="AF1531-like domain"/>
    <property type="match status" value="1"/>
</dbReference>
<gene>
    <name evidence="4" type="ORF">QDX21_03140</name>
</gene>
<evidence type="ECO:0000256" key="1">
    <source>
        <dbReference type="SAM" id="MobiDB-lite"/>
    </source>
</evidence>
<dbReference type="GeneID" id="83695020"/>
<feature type="compositionally biased region" description="Gly residues" evidence="1">
    <location>
        <begin position="169"/>
        <end position="181"/>
    </location>
</feature>
<dbReference type="PANTHER" id="PTHR21180">
    <property type="entry name" value="ENDONUCLEASE/EXONUCLEASE/PHOSPHATASE FAMILY DOMAIN-CONTAINING PROTEIN 1"/>
    <property type="match status" value="1"/>
</dbReference>